<feature type="compositionally biased region" description="Acidic residues" evidence="1">
    <location>
        <begin position="330"/>
        <end position="351"/>
    </location>
</feature>
<protein>
    <submittedName>
        <fullName evidence="4">Ribosome biogenesis protein NOP53</fullName>
    </submittedName>
</protein>
<feature type="compositionally biased region" description="Basic and acidic residues" evidence="1">
    <location>
        <begin position="446"/>
        <end position="457"/>
    </location>
</feature>
<feature type="region of interest" description="Disordered" evidence="1">
    <location>
        <begin position="438"/>
        <end position="457"/>
    </location>
</feature>
<sequence>MIAWILAFLLSCLTHKISHAANYAHIGSEAKYAELRHLFYSEISNMPLDQFSIDRCFSNGHANHHYQQQQQQSLPVNSGGRRWGYTPNHREDGRNSMKKAPNECRHLQIERRVEKRSVGAAVGNARRNSYQNSLHGSNNWLNYAVDVDPPPSAAGQHYQQAQQQQKHYAVGRQRKVHVKGSRPLSKADKLKIRQNRLIARSHPDFLEERRSKRKQFLDEGFVPRSDDDEEGAGADQLFGEIGMDRGKKKKGKRGTADEQAEQLFRDIQGDGDDDSVGSLDEGEEGVEDDEDGMEEDMTLGEVGSEADDDEDEDGAPPDEFSSAPPKLFGLEEEEEEEEEEEDGLEAEEVLDNVELGSKRRKLSKKKRDALKKVKKIGAGTYRVEMGGAQFEVVSLELGSSTFASDQCADGFPPLPTVASAGRSPITFREQLLQISTAKKRSKRYRMSGDKRQKFVKH</sequence>
<evidence type="ECO:0000313" key="4">
    <source>
        <dbReference type="WBParaSite" id="GPLIN_001290700"/>
    </source>
</evidence>
<feature type="signal peptide" evidence="2">
    <location>
        <begin position="1"/>
        <end position="20"/>
    </location>
</feature>
<evidence type="ECO:0000256" key="2">
    <source>
        <dbReference type="SAM" id="SignalP"/>
    </source>
</evidence>
<evidence type="ECO:0000313" key="3">
    <source>
        <dbReference type="Proteomes" id="UP000050741"/>
    </source>
</evidence>
<feature type="chain" id="PRO_5008147695" evidence="2">
    <location>
        <begin position="21"/>
        <end position="457"/>
    </location>
</feature>
<dbReference type="Proteomes" id="UP000050741">
    <property type="component" value="Unassembled WGS sequence"/>
</dbReference>
<dbReference type="AlphaFoldDB" id="A0A183CJ51"/>
<reference evidence="3" key="1">
    <citation type="submission" date="2013-12" db="EMBL/GenBank/DDBJ databases">
        <authorList>
            <person name="Aslett M."/>
        </authorList>
    </citation>
    <scope>NUCLEOTIDE SEQUENCE [LARGE SCALE GENOMIC DNA]</scope>
    <source>
        <strain evidence="3">Lindley</strain>
    </source>
</reference>
<evidence type="ECO:0000256" key="1">
    <source>
        <dbReference type="SAM" id="MobiDB-lite"/>
    </source>
</evidence>
<feature type="compositionally biased region" description="Acidic residues" evidence="1">
    <location>
        <begin position="269"/>
        <end position="316"/>
    </location>
</feature>
<reference evidence="4" key="3">
    <citation type="submission" date="2016-06" db="UniProtKB">
        <authorList>
            <consortium name="WormBaseParasite"/>
        </authorList>
    </citation>
    <scope>IDENTIFICATION</scope>
</reference>
<feature type="region of interest" description="Disordered" evidence="1">
    <location>
        <begin position="217"/>
        <end position="352"/>
    </location>
</feature>
<organism evidence="3 4">
    <name type="scientific">Globodera pallida</name>
    <name type="common">Potato cyst nematode worm</name>
    <name type="synonym">Heterodera pallida</name>
    <dbReference type="NCBI Taxonomy" id="36090"/>
    <lineage>
        <taxon>Eukaryota</taxon>
        <taxon>Metazoa</taxon>
        <taxon>Ecdysozoa</taxon>
        <taxon>Nematoda</taxon>
        <taxon>Chromadorea</taxon>
        <taxon>Rhabditida</taxon>
        <taxon>Tylenchina</taxon>
        <taxon>Tylenchomorpha</taxon>
        <taxon>Tylenchoidea</taxon>
        <taxon>Heteroderidae</taxon>
        <taxon>Heteroderinae</taxon>
        <taxon>Globodera</taxon>
    </lineage>
</organism>
<keyword evidence="2" id="KW-0732">Signal</keyword>
<proteinExistence type="predicted"/>
<keyword evidence="3" id="KW-1185">Reference proteome</keyword>
<accession>A0A183CJ51</accession>
<name>A0A183CJ51_GLOPA</name>
<dbReference type="WBParaSite" id="GPLIN_001290700">
    <property type="protein sequence ID" value="GPLIN_001290700"/>
    <property type="gene ID" value="GPLIN_001290700"/>
</dbReference>
<reference evidence="3" key="2">
    <citation type="submission" date="2014-05" db="EMBL/GenBank/DDBJ databases">
        <title>The genome and life-stage specific transcriptomes of Globodera pallida elucidate key aspects of plant parasitism by a cyst nematode.</title>
        <authorList>
            <person name="Cotton J.A."/>
            <person name="Lilley C.J."/>
            <person name="Jones L.M."/>
            <person name="Kikuchi T."/>
            <person name="Reid A.J."/>
            <person name="Thorpe P."/>
            <person name="Tsai I.J."/>
            <person name="Beasley H."/>
            <person name="Blok V."/>
            <person name="Cock P.J.A."/>
            <person name="Van den Akker S.E."/>
            <person name="Holroyd N."/>
            <person name="Hunt M."/>
            <person name="Mantelin S."/>
            <person name="Naghra H."/>
            <person name="Pain A."/>
            <person name="Palomares-Rius J.E."/>
            <person name="Zarowiecki M."/>
            <person name="Berriman M."/>
            <person name="Jones J.T."/>
            <person name="Urwin P.E."/>
        </authorList>
    </citation>
    <scope>NUCLEOTIDE SEQUENCE [LARGE SCALE GENOMIC DNA]</scope>
    <source>
        <strain evidence="3">Lindley</strain>
    </source>
</reference>